<dbReference type="SUPFAM" id="SSF56300">
    <property type="entry name" value="Metallo-dependent phosphatases"/>
    <property type="match status" value="1"/>
</dbReference>
<protein>
    <submittedName>
        <fullName evidence="3">TIGR00282 family metallophosphoesterase</fullName>
    </submittedName>
</protein>
<feature type="binding site" evidence="2">
    <location>
        <position position="39"/>
    </location>
    <ligand>
        <name>Fe cation</name>
        <dbReference type="ChEBI" id="CHEBI:24875"/>
        <label>2</label>
    </ligand>
</feature>
<dbReference type="NCBIfam" id="TIGR00282">
    <property type="entry name" value="TIGR00282 family metallophosphoesterase"/>
    <property type="match status" value="1"/>
</dbReference>
<name>A0A926DF00_9FIRM</name>
<dbReference type="Proteomes" id="UP000620366">
    <property type="component" value="Unassembled WGS sequence"/>
</dbReference>
<dbReference type="InterPro" id="IPR005235">
    <property type="entry name" value="YmdB-like"/>
</dbReference>
<feature type="binding site" evidence="2">
    <location>
        <position position="40"/>
    </location>
    <ligand>
        <name>Fe cation</name>
        <dbReference type="ChEBI" id="CHEBI:24875"/>
        <label>1</label>
    </ligand>
</feature>
<dbReference type="Gene3D" id="3.60.21.10">
    <property type="match status" value="1"/>
</dbReference>
<sequence>MVIMMIGDVVGRRSVEFLASHLWNIRKLHGIDLVVANGENASIGNGLLPADAQDLFAAGVDVITSGNHIWNRRQLYEMLDDSECLLRPHNYPPQNPGRGYCHVRTPKGTVMVINLQGTVYMESLENPFETAQRLLEEKRGDANVVLVDFHAEATSEKRALAEYLDGRITALVGTHTHVATADERVLSGGTAFLTDLGMTGPRDSVLGVDKKAVIKKFLDRTPVRFEQADGPIQMDAAIITADEKTGLASAIERFHILK</sequence>
<evidence type="ECO:0000256" key="1">
    <source>
        <dbReference type="PIRSR" id="PIRSR004789-50"/>
    </source>
</evidence>
<dbReference type="GO" id="GO:0046872">
    <property type="term" value="F:metal ion binding"/>
    <property type="evidence" value="ECO:0007669"/>
    <property type="project" value="UniProtKB-KW"/>
</dbReference>
<dbReference type="PIRSF" id="PIRSF004789">
    <property type="entry name" value="DR1281"/>
    <property type="match status" value="1"/>
</dbReference>
<evidence type="ECO:0000313" key="3">
    <source>
        <dbReference type="EMBL" id="MBC8536084.1"/>
    </source>
</evidence>
<dbReference type="CDD" id="cd07382">
    <property type="entry name" value="MPP_DR1281"/>
    <property type="match status" value="1"/>
</dbReference>
<feature type="binding site" evidence="2">
    <location>
        <position position="177"/>
    </location>
    <ligand>
        <name>Fe cation</name>
        <dbReference type="ChEBI" id="CHEBI:24875"/>
        <label>1</label>
    </ligand>
</feature>
<keyword evidence="4" id="KW-1185">Reference proteome</keyword>
<evidence type="ECO:0000313" key="4">
    <source>
        <dbReference type="Proteomes" id="UP000620366"/>
    </source>
</evidence>
<dbReference type="AlphaFoldDB" id="A0A926DF00"/>
<feature type="active site" description="Proton donor" evidence="1">
    <location>
        <position position="68"/>
    </location>
</feature>
<proteinExistence type="predicted"/>
<feature type="binding site" evidence="2">
    <location>
        <position position="39"/>
    </location>
    <ligand>
        <name>Fe cation</name>
        <dbReference type="ChEBI" id="CHEBI:24875"/>
        <label>1</label>
    </ligand>
</feature>
<dbReference type="PANTHER" id="PTHR36303:SF1">
    <property type="entry name" value="2',3'-CYCLIC-NUCLEOTIDE 2'-PHOSPHODIESTERASE"/>
    <property type="match status" value="1"/>
</dbReference>
<comment type="caution">
    <text evidence="3">The sequence shown here is derived from an EMBL/GenBank/DDBJ whole genome shotgun (WGS) entry which is preliminary data.</text>
</comment>
<feature type="binding site" evidence="2">
    <location>
        <position position="150"/>
    </location>
    <ligand>
        <name>Fe cation</name>
        <dbReference type="ChEBI" id="CHEBI:24875"/>
        <label>2</label>
    </ligand>
</feature>
<dbReference type="RefSeq" id="WP_249299838.1">
    <property type="nucleotide sequence ID" value="NZ_JACRSP010000002.1"/>
</dbReference>
<feature type="binding site" evidence="2">
    <location>
        <position position="67"/>
    </location>
    <ligand>
        <name>Fe cation</name>
        <dbReference type="ChEBI" id="CHEBI:24875"/>
        <label>2</label>
    </ligand>
</feature>
<dbReference type="Pfam" id="PF13277">
    <property type="entry name" value="YmdB"/>
    <property type="match status" value="1"/>
</dbReference>
<feature type="binding site" evidence="2">
    <location>
        <position position="175"/>
    </location>
    <ligand>
        <name>Fe cation</name>
        <dbReference type="ChEBI" id="CHEBI:24875"/>
        <label>2</label>
    </ligand>
</feature>
<dbReference type="EMBL" id="JACRSP010000002">
    <property type="protein sequence ID" value="MBC8536084.1"/>
    <property type="molecule type" value="Genomic_DNA"/>
</dbReference>
<dbReference type="GO" id="GO:0004113">
    <property type="term" value="F:2',3'-cyclic-nucleotide 3'-phosphodiesterase activity"/>
    <property type="evidence" value="ECO:0007669"/>
    <property type="project" value="TreeGrafter"/>
</dbReference>
<feature type="binding site" evidence="2">
    <location>
        <position position="8"/>
    </location>
    <ligand>
        <name>Fe cation</name>
        <dbReference type="ChEBI" id="CHEBI:24875"/>
        <label>1</label>
    </ligand>
</feature>
<reference evidence="3" key="1">
    <citation type="submission" date="2020-08" db="EMBL/GenBank/DDBJ databases">
        <title>Genome public.</title>
        <authorList>
            <person name="Liu C."/>
            <person name="Sun Q."/>
        </authorList>
    </citation>
    <scope>NUCLEOTIDE SEQUENCE</scope>
    <source>
        <strain evidence="3">BX7</strain>
    </source>
</reference>
<accession>A0A926DF00</accession>
<gene>
    <name evidence="3" type="ORF">H8695_05185</name>
</gene>
<dbReference type="PANTHER" id="PTHR36303">
    <property type="entry name" value="2',3'-CYCLIC-NUCLEOTIDE 2'-PHOSPHODIESTERASE"/>
    <property type="match status" value="1"/>
</dbReference>
<dbReference type="InterPro" id="IPR029052">
    <property type="entry name" value="Metallo-depent_PP-like"/>
</dbReference>
<organism evidence="3 4">
    <name type="scientific">Feifania hominis</name>
    <dbReference type="NCBI Taxonomy" id="2763660"/>
    <lineage>
        <taxon>Bacteria</taxon>
        <taxon>Bacillati</taxon>
        <taxon>Bacillota</taxon>
        <taxon>Clostridia</taxon>
        <taxon>Eubacteriales</taxon>
        <taxon>Feifaniaceae</taxon>
        <taxon>Feifania</taxon>
    </lineage>
</organism>
<keyword evidence="2" id="KW-0479">Metal-binding</keyword>
<evidence type="ECO:0000256" key="2">
    <source>
        <dbReference type="PIRSR" id="PIRSR004789-51"/>
    </source>
</evidence>